<dbReference type="EMBL" id="UGRI01000001">
    <property type="protein sequence ID" value="SUA25137.1"/>
    <property type="molecule type" value="Genomic_DNA"/>
</dbReference>
<evidence type="ECO:0000313" key="1">
    <source>
        <dbReference type="EMBL" id="SUA25137.1"/>
    </source>
</evidence>
<dbReference type="InterPro" id="IPR011004">
    <property type="entry name" value="Trimer_LpxA-like_sf"/>
</dbReference>
<sequence length="68" mass="7425">MHKHKTVIGDEVRIGSNCVLVAPVTLGNKVTTGAGSAITRNIEDNKLALARARQTVIEGWMRPEKDKQ</sequence>
<dbReference type="InterPro" id="IPR001451">
    <property type="entry name" value="Hexapep"/>
</dbReference>
<organism evidence="1">
    <name type="scientific">Neisseria gonorrhoeae</name>
    <dbReference type="NCBI Taxonomy" id="485"/>
    <lineage>
        <taxon>Bacteria</taxon>
        <taxon>Pseudomonadati</taxon>
        <taxon>Pseudomonadota</taxon>
        <taxon>Betaproteobacteria</taxon>
        <taxon>Neisseriales</taxon>
        <taxon>Neisseriaceae</taxon>
        <taxon>Neisseria</taxon>
    </lineage>
</organism>
<dbReference type="AlphaFoldDB" id="A0A378W0Y8"/>
<gene>
    <name evidence="1" type="primary">glmU_2</name>
    <name evidence="1" type="ORF">NCTC11421_03145</name>
</gene>
<protein>
    <submittedName>
        <fullName evidence="1">UDP-N-acetylglucosamine pyrophosphorylase</fullName>
    </submittedName>
</protein>
<dbReference type="SUPFAM" id="SSF51161">
    <property type="entry name" value="Trimeric LpxA-like enzymes"/>
    <property type="match status" value="1"/>
</dbReference>
<accession>A0A378W0Y8</accession>
<dbReference type="Pfam" id="PF00132">
    <property type="entry name" value="Hexapep"/>
    <property type="match status" value="1"/>
</dbReference>
<reference evidence="1" key="1">
    <citation type="submission" date="2018-06" db="EMBL/GenBank/DDBJ databases">
        <authorList>
            <consortium name="Pathogen Informatics"/>
            <person name="Doyle S."/>
        </authorList>
    </citation>
    <scope>NUCLEOTIDE SEQUENCE [LARGE SCALE GENOMIC DNA]</scope>
    <source>
        <strain evidence="1">NCTC11421</strain>
    </source>
</reference>
<name>A0A378W0Y8_NEIGO</name>
<dbReference type="Gene3D" id="2.160.10.10">
    <property type="entry name" value="Hexapeptide repeat proteins"/>
    <property type="match status" value="1"/>
</dbReference>
<proteinExistence type="predicted"/>